<evidence type="ECO:0000256" key="1">
    <source>
        <dbReference type="ARBA" id="ARBA00010688"/>
    </source>
</evidence>
<reference evidence="7" key="1">
    <citation type="journal article" date="2017" name="Appl. Environ. Microbiol.">
        <title>Molecular characterization of an Endozoicomonas-like organism causing infection in king scallop Pecten maximus L.</title>
        <authorList>
            <person name="Cano I."/>
            <person name="van Aerle R."/>
            <person name="Ross S."/>
            <person name="Verner-Jeffreys D.W."/>
            <person name="Paley R.K."/>
            <person name="Rimmer G."/>
            <person name="Ryder D."/>
            <person name="Hooper P."/>
            <person name="Stone D."/>
            <person name="Feist S.W."/>
        </authorList>
    </citation>
    <scope>NUCLEOTIDE SEQUENCE</scope>
</reference>
<evidence type="ECO:0000313" key="7">
    <source>
        <dbReference type="EMBL" id="PJE78973.1"/>
    </source>
</evidence>
<dbReference type="GO" id="GO:0005524">
    <property type="term" value="F:ATP binding"/>
    <property type="evidence" value="ECO:0007669"/>
    <property type="project" value="UniProtKB-KW"/>
</dbReference>
<accession>A0A2H9T6Y5</accession>
<keyword evidence="5" id="KW-0067">ATP-binding</keyword>
<proteinExistence type="inferred from homology"/>
<keyword evidence="3" id="KW-0547">Nucleotide-binding</keyword>
<dbReference type="NCBIfam" id="TIGR04382">
    <property type="entry name" value="myo_inos_iolC_N"/>
    <property type="match status" value="1"/>
</dbReference>
<dbReference type="Gene3D" id="3.40.1190.20">
    <property type="match status" value="1"/>
</dbReference>
<dbReference type="SUPFAM" id="SSF53613">
    <property type="entry name" value="Ribokinase-like"/>
    <property type="match status" value="1"/>
</dbReference>
<dbReference type="InterPro" id="IPR030830">
    <property type="entry name" value="Myo_inos_IolC"/>
</dbReference>
<protein>
    <submittedName>
        <fullName evidence="7">5-dehydro-2-deoxygluconokinase</fullName>
        <ecNumber evidence="7">2.7.1.92</ecNumber>
    </submittedName>
</protein>
<dbReference type="Pfam" id="PF00294">
    <property type="entry name" value="PfkB"/>
    <property type="match status" value="1"/>
</dbReference>
<evidence type="ECO:0000256" key="4">
    <source>
        <dbReference type="ARBA" id="ARBA00022777"/>
    </source>
</evidence>
<sequence>MRLINIRQDRPLDVICLGRAGVDLYAEEPDVDMIDVAGFKKFVGGSPANIAVAIARQGGRAGIISCVSDDSLGRFVCHSLEGFGVDLQGMKIDKNGSRTSLAVTELKSSGCEVILYRNHASDLTLRPEQMDPDYIRQAKILLVTGTALSESPSREATLAAMQYARVAGTVVVLDLDYRAYSWQSPEESAVIYTIAAGQSDIVIGNREEFDVLEYLNGKHCTDDDHTAQQLLKGRTKIILLKAGEKGSKVYCADGQTFEQAIFPVDVIKPFGSGDSYAGTALLALIQGDSLKQAVRKGSAAAAINISRNTCTEAMPTTEELNAFLATHTEKH</sequence>
<comment type="caution">
    <text evidence="7">The sequence shown here is derived from an EMBL/GenBank/DDBJ whole genome shotgun (WGS) entry which is preliminary data.</text>
</comment>
<dbReference type="InterPro" id="IPR050306">
    <property type="entry name" value="PfkB_Carbo_kinase"/>
</dbReference>
<evidence type="ECO:0000259" key="6">
    <source>
        <dbReference type="Pfam" id="PF00294"/>
    </source>
</evidence>
<dbReference type="InterPro" id="IPR029056">
    <property type="entry name" value="Ribokinase-like"/>
</dbReference>
<dbReference type="EMBL" id="NSIT01000110">
    <property type="protein sequence ID" value="PJE78973.1"/>
    <property type="molecule type" value="Genomic_DNA"/>
</dbReference>
<evidence type="ECO:0000256" key="5">
    <source>
        <dbReference type="ARBA" id="ARBA00022840"/>
    </source>
</evidence>
<dbReference type="AlphaFoldDB" id="A0A2H9T6Y5"/>
<dbReference type="GO" id="GO:0047590">
    <property type="term" value="F:5-dehydro-2-deoxygluconokinase activity"/>
    <property type="evidence" value="ECO:0007669"/>
    <property type="project" value="UniProtKB-EC"/>
</dbReference>
<feature type="domain" description="Carbohydrate kinase PfkB" evidence="6">
    <location>
        <begin position="13"/>
        <end position="316"/>
    </location>
</feature>
<keyword evidence="2 7" id="KW-0808">Transferase</keyword>
<evidence type="ECO:0000256" key="2">
    <source>
        <dbReference type="ARBA" id="ARBA00022679"/>
    </source>
</evidence>
<dbReference type="EC" id="2.7.1.92" evidence="7"/>
<dbReference type="PANTHER" id="PTHR43085">
    <property type="entry name" value="HEXOKINASE FAMILY MEMBER"/>
    <property type="match status" value="1"/>
</dbReference>
<dbReference type="InterPro" id="IPR023314">
    <property type="entry name" value="Myo_inos_IolC-like_sf"/>
</dbReference>
<gene>
    <name evidence="7" type="primary">iolC</name>
    <name evidence="7" type="ORF">CI610_02069</name>
</gene>
<dbReference type="Gene3D" id="2.20.150.10">
    <property type="entry name" value="putative 5-dehydro-2- deoxygluconokinase"/>
    <property type="match status" value="1"/>
</dbReference>
<keyword evidence="4 7" id="KW-0418">Kinase</keyword>
<organism evidence="7">
    <name type="scientific">invertebrate metagenome</name>
    <dbReference type="NCBI Taxonomy" id="1711999"/>
    <lineage>
        <taxon>unclassified sequences</taxon>
        <taxon>metagenomes</taxon>
        <taxon>organismal metagenomes</taxon>
    </lineage>
</organism>
<dbReference type="InterPro" id="IPR011611">
    <property type="entry name" value="PfkB_dom"/>
</dbReference>
<evidence type="ECO:0000256" key="3">
    <source>
        <dbReference type="ARBA" id="ARBA00022741"/>
    </source>
</evidence>
<dbReference type="PANTHER" id="PTHR43085:SF49">
    <property type="entry name" value="5-DEHYDRO-2-DEOXYGLUCONOKINASE"/>
    <property type="match status" value="1"/>
</dbReference>
<comment type="similarity">
    <text evidence="1">Belongs to the carbohydrate kinase PfkB family.</text>
</comment>
<dbReference type="CDD" id="cd01166">
    <property type="entry name" value="KdgK"/>
    <property type="match status" value="1"/>
</dbReference>
<name>A0A2H9T6Y5_9ZZZZ</name>